<sequence length="128" mass="14243">MTCLGLPALRVDWLAGWLVDWLTTSSDLSVLAGWLDGWLQMICSAFALGGDAMRCAVLRGASELWLNWRGLDWGCWVGFRDAYCRVRCGDGCCFGEYGTSSEMREIGRGDNTHCNYLSSKVQLAGFWV</sequence>
<dbReference type="Proteomes" id="UP000249057">
    <property type="component" value="Unassembled WGS sequence"/>
</dbReference>
<keyword evidence="2" id="KW-1185">Reference proteome</keyword>
<name>A0ACD1GE78_9EURO</name>
<accession>A0ACD1GE78</accession>
<protein>
    <submittedName>
        <fullName evidence="1">Uncharacterized protein</fullName>
    </submittedName>
</protein>
<proteinExistence type="predicted"/>
<dbReference type="EMBL" id="KZ825329">
    <property type="protein sequence ID" value="RAH47594.1"/>
    <property type="molecule type" value="Genomic_DNA"/>
</dbReference>
<reference evidence="1" key="1">
    <citation type="submission" date="2018-02" db="EMBL/GenBank/DDBJ databases">
        <title>The genomes of Aspergillus section Nigri reveals drivers in fungal speciation.</title>
        <authorList>
            <consortium name="DOE Joint Genome Institute"/>
            <person name="Vesth T.C."/>
            <person name="Nybo J."/>
            <person name="Theobald S."/>
            <person name="Brandl J."/>
            <person name="Frisvad J.C."/>
            <person name="Nielsen K.F."/>
            <person name="Lyhne E.K."/>
            <person name="Kogle M.E."/>
            <person name="Kuo A."/>
            <person name="Riley R."/>
            <person name="Clum A."/>
            <person name="Nolan M."/>
            <person name="Lipzen A."/>
            <person name="Salamov A."/>
            <person name="Henrissat B."/>
            <person name="Wiebenga A."/>
            <person name="De vries R.P."/>
            <person name="Grigoriev I.V."/>
            <person name="Mortensen U.H."/>
            <person name="Andersen M.R."/>
            <person name="Baker S.E."/>
        </authorList>
    </citation>
    <scope>NUCLEOTIDE SEQUENCE</scope>
    <source>
        <strain evidence="1">CBS 621.78</strain>
    </source>
</reference>
<evidence type="ECO:0000313" key="2">
    <source>
        <dbReference type="Proteomes" id="UP000249057"/>
    </source>
</evidence>
<evidence type="ECO:0000313" key="1">
    <source>
        <dbReference type="EMBL" id="RAH47594.1"/>
    </source>
</evidence>
<gene>
    <name evidence="1" type="ORF">BO95DRAFT_80903</name>
</gene>
<organism evidence="1 2">
    <name type="scientific">Aspergillus brunneoviolaceus CBS 621.78</name>
    <dbReference type="NCBI Taxonomy" id="1450534"/>
    <lineage>
        <taxon>Eukaryota</taxon>
        <taxon>Fungi</taxon>
        <taxon>Dikarya</taxon>
        <taxon>Ascomycota</taxon>
        <taxon>Pezizomycotina</taxon>
        <taxon>Eurotiomycetes</taxon>
        <taxon>Eurotiomycetidae</taxon>
        <taxon>Eurotiales</taxon>
        <taxon>Aspergillaceae</taxon>
        <taxon>Aspergillus</taxon>
        <taxon>Aspergillus subgen. Circumdati</taxon>
    </lineage>
</organism>